<dbReference type="PANTHER" id="PTHR35385">
    <property type="entry name" value="PROTEIN B, PUTATIVE-RELATED-RELATED"/>
    <property type="match status" value="1"/>
</dbReference>
<organism evidence="1 2">
    <name type="scientific">Oedothorax gibbosus</name>
    <dbReference type="NCBI Taxonomy" id="931172"/>
    <lineage>
        <taxon>Eukaryota</taxon>
        <taxon>Metazoa</taxon>
        <taxon>Ecdysozoa</taxon>
        <taxon>Arthropoda</taxon>
        <taxon>Chelicerata</taxon>
        <taxon>Arachnida</taxon>
        <taxon>Araneae</taxon>
        <taxon>Araneomorphae</taxon>
        <taxon>Entelegynae</taxon>
        <taxon>Araneoidea</taxon>
        <taxon>Linyphiidae</taxon>
        <taxon>Erigoninae</taxon>
        <taxon>Oedothorax</taxon>
    </lineage>
</organism>
<keyword evidence="2" id="KW-1185">Reference proteome</keyword>
<dbReference type="AlphaFoldDB" id="A0AAV6TMC7"/>
<sequence length="270" mass="30267">MATNDALVNLKRRRSTIRAAVTRFVAKVNEVPQYTNIDYELQRLEEKAEELNSVDKEIHMLLTDVEYEQDIVDCEKYEDNAKITIFLAKKKIREGSDKSYVTTPSNKSWPKQGGRPEFSAAYGSREVNAIEENLNAFLASKCEVTGAKAAFAKDYDNIVIALCTPIMQRAVKLLPQANELVLVDASGTMDKNNSRVFFVTPCVAGGVPLGCVITSNEKESTFRKRVKLLMSCLPTYSDILKKGPSVVMTDDDLTERTVLRELATNRVLRE</sequence>
<protein>
    <submittedName>
        <fullName evidence="1">Uncharacterized protein</fullName>
    </submittedName>
</protein>
<dbReference type="Proteomes" id="UP000827092">
    <property type="component" value="Unassembled WGS sequence"/>
</dbReference>
<dbReference type="PANTHER" id="PTHR35385:SF2">
    <property type="entry name" value="PROTEIN B, PUTATIVE-RELATED"/>
    <property type="match status" value="1"/>
</dbReference>
<evidence type="ECO:0000313" key="1">
    <source>
        <dbReference type="EMBL" id="KAG8172868.1"/>
    </source>
</evidence>
<proteinExistence type="predicted"/>
<reference evidence="1 2" key="1">
    <citation type="journal article" date="2022" name="Nat. Ecol. Evol.">
        <title>A masculinizing supergene underlies an exaggerated male reproductive morph in a spider.</title>
        <authorList>
            <person name="Hendrickx F."/>
            <person name="De Corte Z."/>
            <person name="Sonet G."/>
            <person name="Van Belleghem S.M."/>
            <person name="Kostlbacher S."/>
            <person name="Vangestel C."/>
        </authorList>
    </citation>
    <scope>NUCLEOTIDE SEQUENCE [LARGE SCALE GENOMIC DNA]</scope>
    <source>
        <strain evidence="1">W744_W776</strain>
    </source>
</reference>
<feature type="non-terminal residue" evidence="1">
    <location>
        <position position="270"/>
    </location>
</feature>
<gene>
    <name evidence="1" type="ORF">JTE90_015345</name>
</gene>
<accession>A0AAV6TMC7</accession>
<name>A0AAV6TMC7_9ARAC</name>
<dbReference type="EMBL" id="JAFNEN010002292">
    <property type="protein sequence ID" value="KAG8172868.1"/>
    <property type="molecule type" value="Genomic_DNA"/>
</dbReference>
<evidence type="ECO:0000313" key="2">
    <source>
        <dbReference type="Proteomes" id="UP000827092"/>
    </source>
</evidence>
<comment type="caution">
    <text evidence="1">The sequence shown here is derived from an EMBL/GenBank/DDBJ whole genome shotgun (WGS) entry which is preliminary data.</text>
</comment>